<dbReference type="Gene3D" id="3.40.50.150">
    <property type="entry name" value="Vaccinia Virus protein VP39"/>
    <property type="match status" value="1"/>
</dbReference>
<dbReference type="InterPro" id="IPR048711">
    <property type="entry name" value="WHD_Rv2258c"/>
</dbReference>
<accession>A0A7I8W1B3</accession>
<dbReference type="PANTHER" id="PTHR45128:SF1">
    <property type="entry name" value="S-ADENOSYLMETHIONINE-DEPENDENT METHYLTRANSFERASE RV2258C"/>
    <property type="match status" value="1"/>
</dbReference>
<dbReference type="InterPro" id="IPR029063">
    <property type="entry name" value="SAM-dependent_MTases_sf"/>
</dbReference>
<evidence type="ECO:0000259" key="1">
    <source>
        <dbReference type="Pfam" id="PF13847"/>
    </source>
</evidence>
<organism evidence="3 4">
    <name type="scientific">Dimorphilus gyrociliatus</name>
    <dbReference type="NCBI Taxonomy" id="2664684"/>
    <lineage>
        <taxon>Eukaryota</taxon>
        <taxon>Metazoa</taxon>
        <taxon>Spiralia</taxon>
        <taxon>Lophotrochozoa</taxon>
        <taxon>Annelida</taxon>
        <taxon>Polychaeta</taxon>
        <taxon>Polychaeta incertae sedis</taxon>
        <taxon>Dinophilidae</taxon>
        <taxon>Dimorphilus</taxon>
    </lineage>
</organism>
<dbReference type="PANTHER" id="PTHR45128">
    <property type="entry name" value="METHYLTRANSFERASE TYPE 11"/>
    <property type="match status" value="1"/>
</dbReference>
<dbReference type="InterPro" id="IPR025714">
    <property type="entry name" value="Methyltranfer_dom"/>
</dbReference>
<evidence type="ECO:0000313" key="4">
    <source>
        <dbReference type="Proteomes" id="UP000549394"/>
    </source>
</evidence>
<dbReference type="InterPro" id="IPR053173">
    <property type="entry name" value="SAM-binding_MTase"/>
</dbReference>
<dbReference type="Proteomes" id="UP000549394">
    <property type="component" value="Unassembled WGS sequence"/>
</dbReference>
<sequence length="403" mass="46797">MTNYVETEDDLEKVWNLQSKILKVVKNSRILLCLASGAKNNLLQTLDNRERPITCLELSKKCDMDESYVREWLDMLISCEVIDIIENSRVEKYCLRKYEEKSLISLLISIPESPNFMEILDRINESLKIDGPRGFPLSLVGETDDYYYIKGFEEIYPWSDIKSPYEVVPGLVNRLRAGISVLDSSCGSGSFIFSAAKHFPESMFIGVDSSKEAIEKAKKRQKHLSNVVLLHCKVDKLPLNWTKKFHYIRAINLLRKVQHPKRWLRELYRVLKIDGTISVIERELGNKLDDNTQEKPFPVVPLIQEAEHDESDKDDYPFESLTIQEAQNLLQTIGFISMLSSFNNFYERTQGQDRDKINCDELKIKTFQLSNKKEDENDGEQEGGTIDNIYKHFICTKPLIWMF</sequence>
<dbReference type="CDD" id="cd02440">
    <property type="entry name" value="AdoMet_MTases"/>
    <property type="match status" value="1"/>
</dbReference>
<name>A0A7I8W1B3_9ANNE</name>
<dbReference type="Pfam" id="PF21320">
    <property type="entry name" value="WHD_Rv2258c"/>
    <property type="match status" value="1"/>
</dbReference>
<gene>
    <name evidence="3" type="ORF">DGYR_LOCUS9405</name>
</gene>
<dbReference type="AlphaFoldDB" id="A0A7I8W1B3"/>
<protein>
    <submittedName>
        <fullName evidence="3">Uncharacterized protein</fullName>
    </submittedName>
</protein>
<keyword evidence="4" id="KW-1185">Reference proteome</keyword>
<evidence type="ECO:0000313" key="3">
    <source>
        <dbReference type="EMBL" id="CAD5121450.1"/>
    </source>
</evidence>
<dbReference type="EMBL" id="CAJFCJ010000014">
    <property type="protein sequence ID" value="CAD5121450.1"/>
    <property type="molecule type" value="Genomic_DNA"/>
</dbReference>
<evidence type="ECO:0000259" key="2">
    <source>
        <dbReference type="Pfam" id="PF21320"/>
    </source>
</evidence>
<comment type="caution">
    <text evidence="3">The sequence shown here is derived from an EMBL/GenBank/DDBJ whole genome shotgun (WGS) entry which is preliminary data.</text>
</comment>
<dbReference type="Pfam" id="PF13847">
    <property type="entry name" value="Methyltransf_31"/>
    <property type="match status" value="1"/>
</dbReference>
<dbReference type="OrthoDB" id="506498at2759"/>
<proteinExistence type="predicted"/>
<feature type="domain" description="Methyltransferase" evidence="1">
    <location>
        <begin position="177"/>
        <end position="297"/>
    </location>
</feature>
<feature type="domain" description="S-adenosylmethionine-dependent methyltransferase Rv2258c-like winged HTH" evidence="2">
    <location>
        <begin position="32"/>
        <end position="96"/>
    </location>
</feature>
<dbReference type="SUPFAM" id="SSF53335">
    <property type="entry name" value="S-adenosyl-L-methionine-dependent methyltransferases"/>
    <property type="match status" value="1"/>
</dbReference>
<reference evidence="3 4" key="1">
    <citation type="submission" date="2020-08" db="EMBL/GenBank/DDBJ databases">
        <authorList>
            <person name="Hejnol A."/>
        </authorList>
    </citation>
    <scope>NUCLEOTIDE SEQUENCE [LARGE SCALE GENOMIC DNA]</scope>
</reference>